<dbReference type="Proteomes" id="UP000245667">
    <property type="component" value="Unassembled WGS sequence"/>
</dbReference>
<dbReference type="PANTHER" id="PTHR30523:SF32">
    <property type="entry name" value="PHOSPHOENOLPYRUVATE CARBOXYLASE"/>
    <property type="match status" value="1"/>
</dbReference>
<dbReference type="AlphaFoldDB" id="A0A316E2L1"/>
<evidence type="ECO:0000313" key="6">
    <source>
        <dbReference type="Proteomes" id="UP000245667"/>
    </source>
</evidence>
<dbReference type="InterPro" id="IPR018129">
    <property type="entry name" value="PEP_COase_Lys_AS"/>
</dbReference>
<dbReference type="PRINTS" id="PR00150">
    <property type="entry name" value="PEPCARBXLASE"/>
</dbReference>
<keyword evidence="5" id="KW-0670">Pyruvate</keyword>
<accession>A0A316E2L1</accession>
<gene>
    <name evidence="5" type="ORF">LX92_01275</name>
</gene>
<dbReference type="PANTHER" id="PTHR30523">
    <property type="entry name" value="PHOSPHOENOLPYRUVATE CARBOXYLASE"/>
    <property type="match status" value="1"/>
</dbReference>
<evidence type="ECO:0000256" key="3">
    <source>
        <dbReference type="PROSITE-ProRule" id="PRU10111"/>
    </source>
</evidence>
<feature type="active site" evidence="4">
    <location>
        <position position="593"/>
    </location>
</feature>
<evidence type="ECO:0000256" key="1">
    <source>
        <dbReference type="ARBA" id="ARBA00003670"/>
    </source>
</evidence>
<organism evidence="5 6">
    <name type="scientific">Maribacter polysiphoniae</name>
    <dbReference type="NCBI Taxonomy" id="429344"/>
    <lineage>
        <taxon>Bacteria</taxon>
        <taxon>Pseudomonadati</taxon>
        <taxon>Bacteroidota</taxon>
        <taxon>Flavobacteriia</taxon>
        <taxon>Flavobacteriales</taxon>
        <taxon>Flavobacteriaceae</taxon>
        <taxon>Maribacter</taxon>
    </lineage>
</organism>
<dbReference type="GO" id="GO:0015977">
    <property type="term" value="P:carbon fixation"/>
    <property type="evidence" value="ECO:0007669"/>
    <property type="project" value="InterPro"/>
</dbReference>
<dbReference type="Gene3D" id="1.20.1440.90">
    <property type="entry name" value="Phosphoenolpyruvate/pyruvate domain"/>
    <property type="match status" value="1"/>
</dbReference>
<evidence type="ECO:0000313" key="5">
    <source>
        <dbReference type="EMBL" id="PWK24907.1"/>
    </source>
</evidence>
<reference evidence="5 6" key="1">
    <citation type="submission" date="2018-05" db="EMBL/GenBank/DDBJ databases">
        <title>Genomic Encyclopedia of Archaeal and Bacterial Type Strains, Phase II (KMG-II): from individual species to whole genera.</title>
        <authorList>
            <person name="Goeker M."/>
        </authorList>
    </citation>
    <scope>NUCLEOTIDE SEQUENCE [LARGE SCALE GENOMIC DNA]</scope>
    <source>
        <strain evidence="5 6">DSM 23514</strain>
    </source>
</reference>
<dbReference type="Pfam" id="PF00311">
    <property type="entry name" value="PEPcase"/>
    <property type="match status" value="1"/>
</dbReference>
<sequence>MFGLADKNDIEMEKGMTLDTVEKEMGKAYKGLRFLLEALYEVLIENGEADIAKFIPWINTGQLHELPITPKTIQLYSLVFQLVNMVEINNAVQNRRSLEEADLAGVNGLWASNLKFLKERGMGEKEIIPLLKEISIEPVLTAHPTEAKRATVLEHHRELYLLLVKLENTMYSKHEKAHIRNTIKLSLYRLWKTGEIYLEKPDVESELRNIVHYLVNVFPEVIPIVDQRLEQAVDVLDLNKSAIQGNHAYPKITFGNWVGGDRDGHPLVTADVTQNTLLHLRLNAFVVIGRKLNELVRRLSFSIPLEKCSKAYQERTNEMVAELGERGDKVLHRNVGEAFRQMISLMIAKLPVDTERGHATKLSKTQGAYIHSSQLRSDLRLLQKELLGYGAKSTAYEEVTSALRIVEVFGFHLAALDIRQNSDFHDKAIGQLLKAAHWDESSYIDWDEEKRIAFLLKELEHARPFVHVKTPLDKEAKAVMDCYRTIEEHTATYGFNCIGSFIVSMTRSFSDLMTVYLLAKEAGLTFMVEEGLVSKIHVVPLLETIEDLENGPAILEAYFSNPIVQRSLKYHQEQQGLKRPMQQIMIGYSDSNKDGGIMSSNWHLYKAQYKLAQLGEEYNIDIRFFHGKGGSISRGSGPTHYFIKALPYNSPNGNVRLTEQGETIAQKYAHKVNAAFNLELLVANTLSKTLMDKNNDRSYHDKAGIIEWLAEESKNQYTSLIKSDGFIAYFRAATPIDAIETSKIGSRPSKRTGANTLADLRAIPWVFSWSQASYHMTSWYGLGSALKKLKTERPNQYQELKQAIETDAFLKYVFTNVDSSLVATDEKTMRLYSELVPDAELKHRFLSKFLDELKLMHHHMDDLTGKPIEERRKDLYYSNHLRAPLMDSLHAKQVALLDRWRTEKINNPEAAQTTQIELMLTINAIAGANRNTG</sequence>
<dbReference type="InterPro" id="IPR033129">
    <property type="entry name" value="PEPCASE_His_AS"/>
</dbReference>
<proteinExistence type="predicted"/>
<evidence type="ECO:0000256" key="2">
    <source>
        <dbReference type="ARBA" id="ARBA00022419"/>
    </source>
</evidence>
<protein>
    <recommendedName>
        <fullName evidence="2">Phosphoenolpyruvate carboxylase</fullName>
    </recommendedName>
</protein>
<dbReference type="InterPro" id="IPR015813">
    <property type="entry name" value="Pyrv/PenolPyrv_kinase-like_dom"/>
</dbReference>
<dbReference type="GO" id="GO:0008964">
    <property type="term" value="F:phosphoenolpyruvate carboxylase activity"/>
    <property type="evidence" value="ECO:0007669"/>
    <property type="project" value="InterPro"/>
</dbReference>
<dbReference type="GO" id="GO:0005829">
    <property type="term" value="C:cytosol"/>
    <property type="evidence" value="ECO:0007669"/>
    <property type="project" value="TreeGrafter"/>
</dbReference>
<comment type="caution">
    <text evidence="5">The sequence shown here is derived from an EMBL/GenBank/DDBJ whole genome shotgun (WGS) entry which is preliminary data.</text>
</comment>
<dbReference type="GO" id="GO:0006099">
    <property type="term" value="P:tricarboxylic acid cycle"/>
    <property type="evidence" value="ECO:0007669"/>
    <property type="project" value="InterPro"/>
</dbReference>
<dbReference type="InterPro" id="IPR021135">
    <property type="entry name" value="PEP_COase"/>
</dbReference>
<comment type="function">
    <text evidence="1">Forms oxaloacetate, a four-carbon dicarboxylic acid source for the tricarboxylic acid cycle.</text>
</comment>
<evidence type="ECO:0000256" key="4">
    <source>
        <dbReference type="PROSITE-ProRule" id="PRU10112"/>
    </source>
</evidence>
<dbReference type="EMBL" id="QGGQ01000002">
    <property type="protein sequence ID" value="PWK24907.1"/>
    <property type="molecule type" value="Genomic_DNA"/>
</dbReference>
<dbReference type="PROSITE" id="PS00393">
    <property type="entry name" value="PEPCASE_2"/>
    <property type="match status" value="1"/>
</dbReference>
<feature type="active site" evidence="3">
    <location>
        <position position="143"/>
    </location>
</feature>
<name>A0A316E2L1_9FLAO</name>
<dbReference type="SUPFAM" id="SSF51621">
    <property type="entry name" value="Phosphoenolpyruvate/pyruvate domain"/>
    <property type="match status" value="1"/>
</dbReference>
<dbReference type="PROSITE" id="PS00781">
    <property type="entry name" value="PEPCASE_1"/>
    <property type="match status" value="1"/>
</dbReference>